<name>A0A6G4XM38_9ACTN</name>
<dbReference type="Pfam" id="PF13569">
    <property type="entry name" value="DUF4132"/>
    <property type="match status" value="1"/>
</dbReference>
<proteinExistence type="predicted"/>
<dbReference type="RefSeq" id="WP_165333336.1">
    <property type="nucleotide sequence ID" value="NZ_JAAKZW010000080.1"/>
</dbReference>
<dbReference type="Pfam" id="PF24879">
    <property type="entry name" value="DUF7737"/>
    <property type="match status" value="1"/>
</dbReference>
<dbReference type="InterPro" id="IPR025406">
    <property type="entry name" value="DUF4132"/>
</dbReference>
<evidence type="ECO:0000313" key="4">
    <source>
        <dbReference type="Proteomes" id="UP000481109"/>
    </source>
</evidence>
<evidence type="ECO:0000259" key="2">
    <source>
        <dbReference type="Pfam" id="PF24879"/>
    </source>
</evidence>
<evidence type="ECO:0000313" key="3">
    <source>
        <dbReference type="EMBL" id="NGO77880.1"/>
    </source>
</evidence>
<organism evidence="3 4">
    <name type="scientific">Streptomyces mesophilus</name>
    <dbReference type="NCBI Taxonomy" id="1775132"/>
    <lineage>
        <taxon>Bacteria</taxon>
        <taxon>Bacillati</taxon>
        <taxon>Actinomycetota</taxon>
        <taxon>Actinomycetes</taxon>
        <taxon>Kitasatosporales</taxon>
        <taxon>Streptomycetaceae</taxon>
        <taxon>Streptomyces</taxon>
    </lineage>
</organism>
<dbReference type="InterPro" id="IPR056639">
    <property type="entry name" value="DUF7737"/>
</dbReference>
<reference evidence="3 4" key="1">
    <citation type="submission" date="2020-02" db="EMBL/GenBank/DDBJ databases">
        <title>Whole-genome analyses of novel actinobacteria.</title>
        <authorList>
            <person name="Sahin N."/>
            <person name="Tokatli A."/>
        </authorList>
    </citation>
    <scope>NUCLEOTIDE SEQUENCE [LARGE SCALE GENOMIC DNA]</scope>
    <source>
        <strain evidence="3 4">YC504</strain>
    </source>
</reference>
<feature type="domain" description="DUF4132" evidence="1">
    <location>
        <begin position="380"/>
        <end position="555"/>
    </location>
</feature>
<gene>
    <name evidence="3" type="ORF">G6045_19770</name>
</gene>
<sequence>MSPEAERLLRALTDSDARLDVREPVELSEVGDDELGTLHAAAFHAGPEQAPWEVVRVRASVMAAARQRTARYAPHAVRRIFEVFIEECRAGRPVDLRELLPVIEGFIDPVPDAPELARSLVESACEHQPFRQPFALLALARLAGEETVRAAVATVARKSGPIVADEMAVRAGLDPAAQRRLAGMDRDHRLVETDAHVWFSAAAHPAYVAFARRALEAAAARAEAIQAREIPYQPEKAFTDREVTVLGDALRVALVRDEDWLPEVCARLLPGIALAPGTAKTLPSQALLYEIARATKEFPTPELVAALRTVRRTVRHAGVPKQLDKMLKKADIALAERTEVALRLPRLDFDDDGVVRRSAGEYEGVVTVTDTAVLTWEKDGRTVKSVPAAVRRNHGDLVKELRDLVKRVNAQLATLLRALEGSFVVDDATHAYALWRSELAGHPLARTLVRRLIWEIELGPDRWQTVLPEADADLPEAPADARVRLWHPQRAEPEAVRRWRELLTERQVRQPFKQAFREIYLLTPAEEETRVYSNRFAAHIVHYRKMFALFRARGWQSRLLGGWDAGEEDWAERLVDSGRWRVTFRHLWTDTEGAHELASTDQVRFQRRESGTWREAPLAEVPPLVFSEAMRDVDLFVGVCSIAADADWTDGGPERAYWERAGFAELTETAEGRKEVLARLLPRLKIAERCTLDGRFLVVRGDLTTYRIHLGSANILMEPDGAYLCIVPDRRRATKGGQVFLPFEDERLGLILSKALLLAADTEIADQSILRQIKRGA</sequence>
<protein>
    <submittedName>
        <fullName evidence="3">DUF4132 domain-containing protein</fullName>
    </submittedName>
</protein>
<keyword evidence="4" id="KW-1185">Reference proteome</keyword>
<dbReference type="AlphaFoldDB" id="A0A6G4XM38"/>
<dbReference type="EMBL" id="JAAKZW010000080">
    <property type="protein sequence ID" value="NGO77880.1"/>
    <property type="molecule type" value="Genomic_DNA"/>
</dbReference>
<evidence type="ECO:0000259" key="1">
    <source>
        <dbReference type="Pfam" id="PF13569"/>
    </source>
</evidence>
<comment type="caution">
    <text evidence="3">The sequence shown here is derived from an EMBL/GenBank/DDBJ whole genome shotgun (WGS) entry which is preliminary data.</text>
</comment>
<accession>A0A6G4XM38</accession>
<dbReference type="Proteomes" id="UP000481109">
    <property type="component" value="Unassembled WGS sequence"/>
</dbReference>
<feature type="domain" description="DUF7737" evidence="2">
    <location>
        <begin position="670"/>
        <end position="773"/>
    </location>
</feature>